<reference evidence="29 30" key="1">
    <citation type="journal article" date="2017" name="Gigascience">
        <title>Genome sequence of the small brown planthopper, Laodelphax striatellus.</title>
        <authorList>
            <person name="Zhu J."/>
            <person name="Jiang F."/>
            <person name="Wang X."/>
            <person name="Yang P."/>
            <person name="Bao Y."/>
            <person name="Zhao W."/>
            <person name="Wang W."/>
            <person name="Lu H."/>
            <person name="Wang Q."/>
            <person name="Cui N."/>
            <person name="Li J."/>
            <person name="Chen X."/>
            <person name="Luo L."/>
            <person name="Yu J."/>
            <person name="Kang L."/>
            <person name="Cui F."/>
        </authorList>
    </citation>
    <scope>NUCLEOTIDE SEQUENCE [LARGE SCALE GENOMIC DNA]</scope>
    <source>
        <strain evidence="29">Lst14</strain>
    </source>
</reference>
<sequence length="622" mass="67215">MAVVEIISGFKFADIIGSQLGKGVEEEWRGGGGGEATAAGGGGRRQQVKEAEEDVERGGGRRRSDEEEEGEEERKESEEEIRMMAAEGGGRHEGDDDEDDDDDECGDPASEESRPLRPGKPMPMLVSAASIQPCSGVEQQKRSAVSAVADRGTSEQGGVRVTSQRATSWYSEEVRARPGTDTARRHTAAATRSWYGLPAAAAATHHYGALSEEDLHSSPHHQGGGRPSDLLRSLVSMATLSRRKSCSTTALHHSASAAVPPHAAVIHTQQPRKCETVVALSSLQMEPVNRLRMPSRLCSRCSSLLSMASSSRYSIDTVTGGFVQVKPASPALCKLCLVELPPSSMWTLQQCSCVFCIECMRAYVEFEINEGAYEISCPDAVCEQQGVITMAEIEHLVSADNLDKHRRFRLNREVELDKSRTWCPRAGCETVCTVCSVGGGGGGAGGERCAPQSVHCPTCAADFCSSCRAAWHGPDQACQPQHLAAALGHQLTFDSELIKCCPMCAVPIEKDEGCAQMMCKRCKHVFCWYCLASLDDDFLLRHYDKGPCKNKLGHSRASVIWHRTQVIGIFAGFGILLLVASPLLLLAAPCIVCCKCRVCSSGEKLDADDDDDDDHIPPDQQS</sequence>
<dbReference type="InParanoid" id="A0A482X1C3"/>
<comment type="similarity">
    <text evidence="19">Belongs to the RBR family. RNF144 subfamily.</text>
</comment>
<proteinExistence type="inferred from homology"/>
<dbReference type="CDD" id="cd16632">
    <property type="entry name" value="mRING-HC-C4C4_RBR_RNF144"/>
    <property type="match status" value="1"/>
</dbReference>
<dbReference type="InterPro" id="IPR017907">
    <property type="entry name" value="Znf_RING_CS"/>
</dbReference>
<dbReference type="EC" id="2.3.2.31" evidence="5"/>
<evidence type="ECO:0000256" key="9">
    <source>
        <dbReference type="ARBA" id="ARBA00022703"/>
    </source>
</evidence>
<keyword evidence="30" id="KW-1185">Reference proteome</keyword>
<dbReference type="Pfam" id="PF22191">
    <property type="entry name" value="IBR_1"/>
    <property type="match status" value="1"/>
</dbReference>
<evidence type="ECO:0000256" key="15">
    <source>
        <dbReference type="ARBA" id="ARBA00022843"/>
    </source>
</evidence>
<dbReference type="PROSITE" id="PS50089">
    <property type="entry name" value="ZF_RING_2"/>
    <property type="match status" value="1"/>
</dbReference>
<evidence type="ECO:0000256" key="12">
    <source>
        <dbReference type="ARBA" id="ARBA00022771"/>
    </source>
</evidence>
<protein>
    <recommendedName>
        <fullName evidence="22">E3 ubiquitin-protein ligase RNF144B</fullName>
        <ecNumber evidence="5">2.3.2.31</ecNumber>
    </recommendedName>
    <alternativeName>
        <fullName evidence="23">RING finger protein 144B</fullName>
    </alternativeName>
</protein>
<feature type="region of interest" description="Disordered" evidence="25">
    <location>
        <begin position="145"/>
        <end position="164"/>
    </location>
</feature>
<keyword evidence="17" id="KW-0496">Mitochondrion</keyword>
<dbReference type="Pfam" id="PF01485">
    <property type="entry name" value="IBR"/>
    <property type="match status" value="1"/>
</dbReference>
<keyword evidence="15" id="KW-0832">Ubl conjugation</keyword>
<feature type="compositionally biased region" description="Basic and acidic residues" evidence="25">
    <location>
        <begin position="72"/>
        <end position="82"/>
    </location>
</feature>
<evidence type="ECO:0000256" key="5">
    <source>
        <dbReference type="ARBA" id="ARBA00012251"/>
    </source>
</evidence>
<evidence type="ECO:0000256" key="22">
    <source>
        <dbReference type="ARBA" id="ARBA00069720"/>
    </source>
</evidence>
<evidence type="ECO:0000256" key="2">
    <source>
        <dbReference type="ARBA" id="ARBA00004304"/>
    </source>
</evidence>
<feature type="domain" description="RING-type" evidence="27">
    <location>
        <begin position="333"/>
        <end position="378"/>
    </location>
</feature>
<keyword evidence="18 26" id="KW-0472">Membrane</keyword>
<dbReference type="STRING" id="195883.A0A482X1C3"/>
<evidence type="ECO:0000256" key="24">
    <source>
        <dbReference type="PROSITE-ProRule" id="PRU00175"/>
    </source>
</evidence>
<evidence type="ECO:0000256" key="1">
    <source>
        <dbReference type="ARBA" id="ARBA00001798"/>
    </source>
</evidence>
<keyword evidence="10" id="KW-0479">Metal-binding</keyword>
<feature type="region of interest" description="Disordered" evidence="25">
    <location>
        <begin position="24"/>
        <end position="123"/>
    </location>
</feature>
<dbReference type="GO" id="GO:0061630">
    <property type="term" value="F:ubiquitin protein ligase activity"/>
    <property type="evidence" value="ECO:0007669"/>
    <property type="project" value="UniProtKB-EC"/>
</dbReference>
<name>A0A482X1C3_LAOST</name>
<feature type="domain" description="RING-type" evidence="28">
    <location>
        <begin position="329"/>
        <end position="552"/>
    </location>
</feature>
<feature type="transmembrane region" description="Helical" evidence="26">
    <location>
        <begin position="566"/>
        <end position="588"/>
    </location>
</feature>
<dbReference type="InterPro" id="IPR044066">
    <property type="entry name" value="TRIAD_supradom"/>
</dbReference>
<evidence type="ECO:0000259" key="28">
    <source>
        <dbReference type="PROSITE" id="PS51873"/>
    </source>
</evidence>
<evidence type="ECO:0000256" key="23">
    <source>
        <dbReference type="ARBA" id="ARBA00078867"/>
    </source>
</evidence>
<dbReference type="Gene3D" id="3.30.40.10">
    <property type="entry name" value="Zinc/RING finger domain, C3HC4 (zinc finger)"/>
    <property type="match status" value="1"/>
</dbReference>
<comment type="pathway">
    <text evidence="4">Protein modification; protein ubiquitination.</text>
</comment>
<evidence type="ECO:0000256" key="4">
    <source>
        <dbReference type="ARBA" id="ARBA00004906"/>
    </source>
</evidence>
<evidence type="ECO:0000256" key="8">
    <source>
        <dbReference type="ARBA" id="ARBA00022692"/>
    </source>
</evidence>
<keyword evidence="8 26" id="KW-0812">Transmembrane</keyword>
<dbReference type="Proteomes" id="UP000291343">
    <property type="component" value="Unassembled WGS sequence"/>
</dbReference>
<dbReference type="PROSITE" id="PS00518">
    <property type="entry name" value="ZF_RING_1"/>
    <property type="match status" value="1"/>
</dbReference>
<dbReference type="CDD" id="cd20352">
    <property type="entry name" value="Rcat_RBR_RNF144"/>
    <property type="match status" value="1"/>
</dbReference>
<dbReference type="CDD" id="cd20349">
    <property type="entry name" value="BRcat_RBR_RNF144"/>
    <property type="match status" value="1"/>
</dbReference>
<evidence type="ECO:0000256" key="26">
    <source>
        <dbReference type="SAM" id="Phobius"/>
    </source>
</evidence>
<gene>
    <name evidence="29" type="ORF">LSTR_LSTR001150</name>
</gene>
<keyword evidence="9" id="KW-0053">Apoptosis</keyword>
<evidence type="ECO:0000256" key="18">
    <source>
        <dbReference type="ARBA" id="ARBA00023136"/>
    </source>
</evidence>
<evidence type="ECO:0000256" key="10">
    <source>
        <dbReference type="ARBA" id="ARBA00022723"/>
    </source>
</evidence>
<dbReference type="GO" id="GO:0031966">
    <property type="term" value="C:mitochondrial membrane"/>
    <property type="evidence" value="ECO:0007669"/>
    <property type="project" value="UniProtKB-SubCell"/>
</dbReference>
<evidence type="ECO:0000256" key="19">
    <source>
        <dbReference type="ARBA" id="ARBA00038342"/>
    </source>
</evidence>
<dbReference type="SUPFAM" id="SSF57850">
    <property type="entry name" value="RING/U-box"/>
    <property type="match status" value="2"/>
</dbReference>
<evidence type="ECO:0000256" key="11">
    <source>
        <dbReference type="ARBA" id="ARBA00022737"/>
    </source>
</evidence>
<keyword evidence="13" id="KW-0833">Ubl conjugation pathway</keyword>
<dbReference type="GO" id="GO:0006915">
    <property type="term" value="P:apoptotic process"/>
    <property type="evidence" value="ECO:0007669"/>
    <property type="project" value="UniProtKB-KW"/>
</dbReference>
<evidence type="ECO:0000313" key="29">
    <source>
        <dbReference type="EMBL" id="RZF39629.1"/>
    </source>
</evidence>
<keyword evidence="16 26" id="KW-1133">Transmembrane helix</keyword>
<comment type="subunit">
    <text evidence="21">Interacts with UBE2L3, UBE2L6 and LCMT2, as well as with BAX. Interacts with TBK1; this interaction inhibits TBK1 phosphorylation and 'Lys-63'-linked polyubiquitination.</text>
</comment>
<dbReference type="Gene3D" id="1.20.120.1750">
    <property type="match status" value="1"/>
</dbReference>
<dbReference type="PANTHER" id="PTHR11685">
    <property type="entry name" value="RBR FAMILY RING FINGER AND IBR DOMAIN-CONTAINING"/>
    <property type="match status" value="1"/>
</dbReference>
<dbReference type="InterPro" id="IPR013083">
    <property type="entry name" value="Znf_RING/FYVE/PHD"/>
</dbReference>
<evidence type="ECO:0000259" key="27">
    <source>
        <dbReference type="PROSITE" id="PS50089"/>
    </source>
</evidence>
<dbReference type="OrthoDB" id="10009520at2759"/>
<comment type="subcellular location">
    <subcellularLocation>
        <location evidence="3">Cytoplasm</location>
    </subcellularLocation>
    <subcellularLocation>
        <location evidence="2">Mitochondrion membrane</location>
        <topology evidence="2">Single-pass membrane protein</topology>
    </subcellularLocation>
</comment>
<evidence type="ECO:0000256" key="6">
    <source>
        <dbReference type="ARBA" id="ARBA00022490"/>
    </source>
</evidence>
<dbReference type="EMBL" id="QKKF02019844">
    <property type="protein sequence ID" value="RZF39629.1"/>
    <property type="molecule type" value="Genomic_DNA"/>
</dbReference>
<keyword evidence="14" id="KW-0862">Zinc</keyword>
<keyword evidence="6" id="KW-0963">Cytoplasm</keyword>
<feature type="compositionally biased region" description="Acidic residues" evidence="25">
    <location>
        <begin position="95"/>
        <end position="110"/>
    </location>
</feature>
<comment type="function">
    <text evidence="20">E3 ubiquitin-protein ligase which accepts ubiquitin from E2 ubiquitin-conjugating enzymes UBE2L3 and UBE2L6 in the form of a thioester and then directly transfers the ubiquitin to targeted substrates such as LCMT2, thereby promoting their degradation. Induces apoptosis via a p53/TP53-dependent but caspase-independent mechanism. Plays a crucial role in maintaining the genomic stability by controlling the degradation of multiple proteins involved in mitotic progression and DNA damage. Regulates epithelial homeostasis by mediating degradation of CDKN1A and isoform 2 of TP63. Plays a regulatory role in innate immunity by negatively regulating IRF3 activation and IFN-beta production. Mechanistically, inhibits TBK1 phosphorylation and 'Lys-63'-linked polyubiquitination independently of its E3 ligase activity. Alternatively, promotes 'Lys-27' and 'Lys-33'-linked ubiquitination of IFIH1/MDA5, promoting selective autophagic degradation of IFIH1/MDA5 to inhibit antiviral response.</text>
</comment>
<dbReference type="AlphaFoldDB" id="A0A482X1C3"/>
<keyword evidence="7" id="KW-0808">Transferase</keyword>
<evidence type="ECO:0000256" key="17">
    <source>
        <dbReference type="ARBA" id="ARBA00023128"/>
    </source>
</evidence>
<evidence type="ECO:0000313" key="30">
    <source>
        <dbReference type="Proteomes" id="UP000291343"/>
    </source>
</evidence>
<comment type="caution">
    <text evidence="29">The sequence shown here is derived from an EMBL/GenBank/DDBJ whole genome shotgun (WGS) entry which is preliminary data.</text>
</comment>
<dbReference type="SMART" id="SM00647">
    <property type="entry name" value="IBR"/>
    <property type="match status" value="2"/>
</dbReference>
<feature type="compositionally biased region" description="Basic and acidic residues" evidence="25">
    <location>
        <begin position="56"/>
        <end position="65"/>
    </location>
</feature>
<evidence type="ECO:0000256" key="3">
    <source>
        <dbReference type="ARBA" id="ARBA00004496"/>
    </source>
</evidence>
<keyword evidence="11" id="KW-0677">Repeat</keyword>
<dbReference type="GO" id="GO:0016567">
    <property type="term" value="P:protein ubiquitination"/>
    <property type="evidence" value="ECO:0007669"/>
    <property type="project" value="InterPro"/>
</dbReference>
<keyword evidence="12 24" id="KW-0863">Zinc-finger</keyword>
<dbReference type="PROSITE" id="PS51873">
    <property type="entry name" value="TRIAD"/>
    <property type="match status" value="1"/>
</dbReference>
<evidence type="ECO:0000256" key="7">
    <source>
        <dbReference type="ARBA" id="ARBA00022679"/>
    </source>
</evidence>
<dbReference type="InterPro" id="IPR002867">
    <property type="entry name" value="IBR_dom"/>
</dbReference>
<evidence type="ECO:0000256" key="25">
    <source>
        <dbReference type="SAM" id="MobiDB-lite"/>
    </source>
</evidence>
<comment type="catalytic activity">
    <reaction evidence="1">
        <text>[E2 ubiquitin-conjugating enzyme]-S-ubiquitinyl-L-cysteine + [acceptor protein]-L-lysine = [E2 ubiquitin-conjugating enzyme]-L-cysteine + [acceptor protein]-N(6)-ubiquitinyl-L-lysine.</text>
        <dbReference type="EC" id="2.3.2.31"/>
    </reaction>
</comment>
<dbReference type="InterPro" id="IPR001841">
    <property type="entry name" value="Znf_RING"/>
</dbReference>
<dbReference type="FunFam" id="1.20.120.1750:FF:000010">
    <property type="entry name" value="RBR-type E3 ubiquitin transferase"/>
    <property type="match status" value="1"/>
</dbReference>
<evidence type="ECO:0000256" key="13">
    <source>
        <dbReference type="ARBA" id="ARBA00022786"/>
    </source>
</evidence>
<dbReference type="FunFam" id="3.30.40.10:FF:000051">
    <property type="entry name" value="RBR-type E3 ubiquitin transferase"/>
    <property type="match status" value="1"/>
</dbReference>
<organism evidence="29 30">
    <name type="scientific">Laodelphax striatellus</name>
    <name type="common">Small brown planthopper</name>
    <name type="synonym">Delphax striatella</name>
    <dbReference type="NCBI Taxonomy" id="195883"/>
    <lineage>
        <taxon>Eukaryota</taxon>
        <taxon>Metazoa</taxon>
        <taxon>Ecdysozoa</taxon>
        <taxon>Arthropoda</taxon>
        <taxon>Hexapoda</taxon>
        <taxon>Insecta</taxon>
        <taxon>Pterygota</taxon>
        <taxon>Neoptera</taxon>
        <taxon>Paraneoptera</taxon>
        <taxon>Hemiptera</taxon>
        <taxon>Auchenorrhyncha</taxon>
        <taxon>Fulgoroidea</taxon>
        <taxon>Delphacidae</taxon>
        <taxon>Criomorphinae</taxon>
        <taxon>Laodelphax</taxon>
    </lineage>
</organism>
<dbReference type="GO" id="GO:0008270">
    <property type="term" value="F:zinc ion binding"/>
    <property type="evidence" value="ECO:0007669"/>
    <property type="project" value="UniProtKB-KW"/>
</dbReference>
<evidence type="ECO:0000256" key="14">
    <source>
        <dbReference type="ARBA" id="ARBA00022833"/>
    </source>
</evidence>
<dbReference type="InterPro" id="IPR031127">
    <property type="entry name" value="E3_UB_ligase_RBR"/>
</dbReference>
<accession>A0A482X1C3</accession>
<feature type="compositionally biased region" description="Gly residues" evidence="25">
    <location>
        <begin position="30"/>
        <end position="44"/>
    </location>
</feature>
<evidence type="ECO:0000256" key="16">
    <source>
        <dbReference type="ARBA" id="ARBA00022989"/>
    </source>
</evidence>
<evidence type="ECO:0000256" key="21">
    <source>
        <dbReference type="ARBA" id="ARBA00061765"/>
    </source>
</evidence>
<evidence type="ECO:0000256" key="20">
    <source>
        <dbReference type="ARBA" id="ARBA00060040"/>
    </source>
</evidence>